<accession>A0A9D1HVM0</accession>
<gene>
    <name evidence="5" type="ORF">IAD17_00400</name>
</gene>
<organism evidence="5 6">
    <name type="scientific">Candidatus Coprovicinus avistercoris</name>
    <dbReference type="NCBI Taxonomy" id="2840754"/>
    <lineage>
        <taxon>Bacteria</taxon>
        <taxon>Bacillati</taxon>
        <taxon>Actinomycetota</taxon>
        <taxon>Coriobacteriia</taxon>
        <taxon>Coriobacteriales</taxon>
        <taxon>Coriobacteriaceae</taxon>
        <taxon>Coriobacteriaceae incertae sedis</taxon>
        <taxon>Candidatus Coprovicinus</taxon>
    </lineage>
</organism>
<dbReference type="InterPro" id="IPR017900">
    <property type="entry name" value="4Fe4S_Fe_S_CS"/>
</dbReference>
<dbReference type="PROSITE" id="PS00198">
    <property type="entry name" value="4FE4S_FER_1"/>
    <property type="match status" value="1"/>
</dbReference>
<reference evidence="5" key="1">
    <citation type="submission" date="2020-10" db="EMBL/GenBank/DDBJ databases">
        <authorList>
            <person name="Gilroy R."/>
        </authorList>
    </citation>
    <scope>NUCLEOTIDE SEQUENCE</scope>
    <source>
        <strain evidence="5">ChiHjej12B11-29160</strain>
    </source>
</reference>
<dbReference type="PANTHER" id="PTHR43312">
    <property type="entry name" value="D-THREO-ALDOSE 1-DEHYDROGENASE"/>
    <property type="match status" value="1"/>
</dbReference>
<keyword evidence="1" id="KW-0479">Metal-binding</keyword>
<dbReference type="EMBL" id="DVMQ01000002">
    <property type="protein sequence ID" value="HIU23381.1"/>
    <property type="molecule type" value="Genomic_DNA"/>
</dbReference>
<proteinExistence type="predicted"/>
<evidence type="ECO:0000313" key="5">
    <source>
        <dbReference type="EMBL" id="HIU23381.1"/>
    </source>
</evidence>
<dbReference type="CDD" id="cd19096">
    <property type="entry name" value="AKR_Fe-S_oxidoreductase"/>
    <property type="match status" value="1"/>
</dbReference>
<dbReference type="Pfam" id="PF00248">
    <property type="entry name" value="Aldo_ket_red"/>
    <property type="match status" value="1"/>
</dbReference>
<dbReference type="GO" id="GO:0051536">
    <property type="term" value="F:iron-sulfur cluster binding"/>
    <property type="evidence" value="ECO:0007669"/>
    <property type="project" value="UniProtKB-KW"/>
</dbReference>
<feature type="domain" description="4Fe-4S ferredoxin-type" evidence="4">
    <location>
        <begin position="336"/>
        <end position="366"/>
    </location>
</feature>
<dbReference type="InterPro" id="IPR017896">
    <property type="entry name" value="4Fe4S_Fe-S-bd"/>
</dbReference>
<dbReference type="SUPFAM" id="SSF51430">
    <property type="entry name" value="NAD(P)-linked oxidoreductase"/>
    <property type="match status" value="1"/>
</dbReference>
<dbReference type="InterPro" id="IPR053135">
    <property type="entry name" value="AKR2_Oxidoreductase"/>
</dbReference>
<dbReference type="SUPFAM" id="SSF46548">
    <property type="entry name" value="alpha-helical ferredoxin"/>
    <property type="match status" value="1"/>
</dbReference>
<evidence type="ECO:0000259" key="4">
    <source>
        <dbReference type="PROSITE" id="PS51379"/>
    </source>
</evidence>
<dbReference type="PANTHER" id="PTHR43312:SF2">
    <property type="entry name" value="OXIDOREDUCTASE"/>
    <property type="match status" value="1"/>
</dbReference>
<protein>
    <submittedName>
        <fullName evidence="5">Aldo/keto reductase</fullName>
    </submittedName>
</protein>
<dbReference type="InterPro" id="IPR036812">
    <property type="entry name" value="NAD(P)_OxRdtase_dom_sf"/>
</dbReference>
<dbReference type="AlphaFoldDB" id="A0A9D1HVM0"/>
<reference evidence="5" key="2">
    <citation type="journal article" date="2021" name="PeerJ">
        <title>Extensive microbial diversity within the chicken gut microbiome revealed by metagenomics and culture.</title>
        <authorList>
            <person name="Gilroy R."/>
            <person name="Ravi A."/>
            <person name="Getino M."/>
            <person name="Pursley I."/>
            <person name="Horton D.L."/>
            <person name="Alikhan N.F."/>
            <person name="Baker D."/>
            <person name="Gharbi K."/>
            <person name="Hall N."/>
            <person name="Watson M."/>
            <person name="Adriaenssens E.M."/>
            <person name="Foster-Nyarko E."/>
            <person name="Jarju S."/>
            <person name="Secka A."/>
            <person name="Antonio M."/>
            <person name="Oren A."/>
            <person name="Chaudhuri R.R."/>
            <person name="La Ragione R."/>
            <person name="Hildebrand F."/>
            <person name="Pallen M.J."/>
        </authorList>
    </citation>
    <scope>NUCLEOTIDE SEQUENCE</scope>
    <source>
        <strain evidence="5">ChiHjej12B11-29160</strain>
    </source>
</reference>
<evidence type="ECO:0000256" key="1">
    <source>
        <dbReference type="ARBA" id="ARBA00022723"/>
    </source>
</evidence>
<evidence type="ECO:0000256" key="2">
    <source>
        <dbReference type="ARBA" id="ARBA00023004"/>
    </source>
</evidence>
<dbReference type="Gene3D" id="3.20.20.100">
    <property type="entry name" value="NADP-dependent oxidoreductase domain"/>
    <property type="match status" value="1"/>
</dbReference>
<name>A0A9D1HVM0_9ACTN</name>
<keyword evidence="2" id="KW-0408">Iron</keyword>
<evidence type="ECO:0000313" key="6">
    <source>
        <dbReference type="Proteomes" id="UP000824078"/>
    </source>
</evidence>
<dbReference type="Pfam" id="PF13187">
    <property type="entry name" value="Fer4_9"/>
    <property type="match status" value="1"/>
</dbReference>
<dbReference type="GO" id="GO:0046872">
    <property type="term" value="F:metal ion binding"/>
    <property type="evidence" value="ECO:0007669"/>
    <property type="project" value="UniProtKB-KW"/>
</dbReference>
<sequence length="374" mass="41797">MHAVGREERAMKLGFGLMRLPKQDDVIDIEQTARMVDMFLEAGGTYFDTAYVYEGSEEATAKALVERHPRDSYTLATKLNAHLMAPTREAAQKQFETSLARTGAGYFDYYLLHALMDNTYEQYDEWGLWDYVAEKKRKGLIRNMGFSFHGGPQLLDEVLTKHPDVDFVQLQLNYADWDDAKVQSRENYEVARAHEKEIVVMEPIKGGRLAEPPEEVRTLMDACTPGMSYASWAIRFVASLPGVFTVLSGMSNVEQMADNLSYMRDFEPLNEAERDVILQAQRIMGESSTIPCTACHYCTNGCPQNIPIPEIFAAANLRLGNGQAEEAQAAYDKAVSAPGAGKASECIQCGQCEGACPQQLSVIDYLHMCAEMFE</sequence>
<keyword evidence="3" id="KW-0411">Iron-sulfur</keyword>
<evidence type="ECO:0000256" key="3">
    <source>
        <dbReference type="ARBA" id="ARBA00023014"/>
    </source>
</evidence>
<dbReference type="PROSITE" id="PS51379">
    <property type="entry name" value="4FE4S_FER_2"/>
    <property type="match status" value="1"/>
</dbReference>
<comment type="caution">
    <text evidence="5">The sequence shown here is derived from an EMBL/GenBank/DDBJ whole genome shotgun (WGS) entry which is preliminary data.</text>
</comment>
<dbReference type="Proteomes" id="UP000824078">
    <property type="component" value="Unassembled WGS sequence"/>
</dbReference>
<dbReference type="InterPro" id="IPR023210">
    <property type="entry name" value="NADP_OxRdtase_dom"/>
</dbReference>